<evidence type="ECO:0000256" key="2">
    <source>
        <dbReference type="ARBA" id="ARBA00022771"/>
    </source>
</evidence>
<evidence type="ECO:0000313" key="6">
    <source>
        <dbReference type="EMBL" id="KAL0860038.1"/>
    </source>
</evidence>
<dbReference type="EMBL" id="JBEUOH010000026">
    <property type="protein sequence ID" value="KAL0860038.1"/>
    <property type="molecule type" value="Genomic_DNA"/>
</dbReference>
<gene>
    <name evidence="6" type="ORF">ABMA27_010353</name>
</gene>
<accession>A0ABR3H5G3</accession>
<keyword evidence="7" id="KW-1185">Reference proteome</keyword>
<dbReference type="Proteomes" id="UP001549920">
    <property type="component" value="Unassembled WGS sequence"/>
</dbReference>
<evidence type="ECO:0000256" key="3">
    <source>
        <dbReference type="ARBA" id="ARBA00022833"/>
    </source>
</evidence>
<sequence>MADQLPTTSTSTDFHFIDRKGGRVLFYDANQYTKKRVGKNGESTWRCIHYKDKCKGILKIKGGSVLRKNNHICSSTLGDNIVAKSLDDLKKRVSTGSFPAVPTEYNKTVGSLKDAGINMIKKIPTFQNVQGALYRARNKSAGLNKINFKSVDEVKVPPQFQNFLMADYDCSGVRVLVFASEDARQKLQVLKSYYGDGTFKSCLKPFVQLHVIQGEINRSDGTDFIAPLVYALMNKMDTETYNILFSMIKSCIPHWEPFKFKTDFEKAAMKAVKSVFPHIELKGCFYHYSQAIWKKAKDFDLTKSKVTKRVVTLCGLLPLLPRDKISEGWCYIESDCPVNAKIDAFKNYMTSFWLENESFVNVWCVSEKKYRTNNNVEGWNNKLNKATKTKNPKIVQILKVLSEDANMYSVRIKQFETYCFSPIKNVKILEKNDWIRDVLNRLKNNEITVELCLEKLRI</sequence>
<keyword evidence="2" id="KW-0863">Zinc-finger</keyword>
<evidence type="ECO:0000256" key="1">
    <source>
        <dbReference type="ARBA" id="ARBA00022723"/>
    </source>
</evidence>
<dbReference type="Pfam" id="PF10551">
    <property type="entry name" value="MULE"/>
    <property type="match status" value="1"/>
</dbReference>
<reference evidence="6 7" key="1">
    <citation type="submission" date="2024-06" db="EMBL/GenBank/DDBJ databases">
        <title>A chromosome-level genome assembly of beet webworm, Loxostege sticticalis.</title>
        <authorList>
            <person name="Zhang Y."/>
        </authorList>
    </citation>
    <scope>NUCLEOTIDE SEQUENCE [LARGE SCALE GENOMIC DNA]</scope>
    <source>
        <strain evidence="6">AQ026</strain>
        <tissue evidence="6">Whole body</tissue>
    </source>
</reference>
<dbReference type="Gene3D" id="2.20.25.240">
    <property type="match status" value="1"/>
</dbReference>
<evidence type="ECO:0000259" key="4">
    <source>
        <dbReference type="Pfam" id="PF04500"/>
    </source>
</evidence>
<dbReference type="PANTHER" id="PTHR47160">
    <property type="entry name" value="PUTATIVE-RELATED"/>
    <property type="match status" value="1"/>
</dbReference>
<dbReference type="InterPro" id="IPR018289">
    <property type="entry name" value="MULE_transposase_dom"/>
</dbReference>
<dbReference type="PANTHER" id="PTHR47160:SF10">
    <property type="entry name" value="MULE TRANSPOSASE DOMAIN-CONTAINING PROTEIN"/>
    <property type="match status" value="1"/>
</dbReference>
<dbReference type="Pfam" id="PF04500">
    <property type="entry name" value="FLYWCH"/>
    <property type="match status" value="1"/>
</dbReference>
<evidence type="ECO:0008006" key="8">
    <source>
        <dbReference type="Google" id="ProtNLM"/>
    </source>
</evidence>
<comment type="caution">
    <text evidence="6">The sequence shown here is derived from an EMBL/GenBank/DDBJ whole genome shotgun (WGS) entry which is preliminary data.</text>
</comment>
<protein>
    <recommendedName>
        <fullName evidence="8">MULE transposase domain-containing protein</fullName>
    </recommendedName>
</protein>
<proteinExistence type="predicted"/>
<evidence type="ECO:0000259" key="5">
    <source>
        <dbReference type="Pfam" id="PF10551"/>
    </source>
</evidence>
<feature type="domain" description="MULE transposase" evidence="5">
    <location>
        <begin position="196"/>
        <end position="289"/>
    </location>
</feature>
<keyword evidence="1" id="KW-0479">Metal-binding</keyword>
<dbReference type="InterPro" id="IPR007588">
    <property type="entry name" value="Znf_FLYWCH"/>
</dbReference>
<organism evidence="6 7">
    <name type="scientific">Loxostege sticticalis</name>
    <name type="common">Beet webworm moth</name>
    <dbReference type="NCBI Taxonomy" id="481309"/>
    <lineage>
        <taxon>Eukaryota</taxon>
        <taxon>Metazoa</taxon>
        <taxon>Ecdysozoa</taxon>
        <taxon>Arthropoda</taxon>
        <taxon>Hexapoda</taxon>
        <taxon>Insecta</taxon>
        <taxon>Pterygota</taxon>
        <taxon>Neoptera</taxon>
        <taxon>Endopterygota</taxon>
        <taxon>Lepidoptera</taxon>
        <taxon>Glossata</taxon>
        <taxon>Ditrysia</taxon>
        <taxon>Pyraloidea</taxon>
        <taxon>Crambidae</taxon>
        <taxon>Pyraustinae</taxon>
        <taxon>Loxostege</taxon>
    </lineage>
</organism>
<evidence type="ECO:0000313" key="7">
    <source>
        <dbReference type="Proteomes" id="UP001549920"/>
    </source>
</evidence>
<name>A0ABR3H5G3_LOXSC</name>
<keyword evidence="3" id="KW-0862">Zinc</keyword>
<feature type="domain" description="FLYWCH-type" evidence="4">
    <location>
        <begin position="19"/>
        <end position="71"/>
    </location>
</feature>